<organism evidence="1 2">
    <name type="scientific">Gigaspora margarita</name>
    <dbReference type="NCBI Taxonomy" id="4874"/>
    <lineage>
        <taxon>Eukaryota</taxon>
        <taxon>Fungi</taxon>
        <taxon>Fungi incertae sedis</taxon>
        <taxon>Mucoromycota</taxon>
        <taxon>Glomeromycotina</taxon>
        <taxon>Glomeromycetes</taxon>
        <taxon>Diversisporales</taxon>
        <taxon>Gigasporaceae</taxon>
        <taxon>Gigaspora</taxon>
    </lineage>
</organism>
<comment type="caution">
    <text evidence="1">The sequence shown here is derived from an EMBL/GenBank/DDBJ whole genome shotgun (WGS) entry which is preliminary data.</text>
</comment>
<keyword evidence="2" id="KW-1185">Reference proteome</keyword>
<feature type="non-terminal residue" evidence="1">
    <location>
        <position position="1"/>
    </location>
</feature>
<evidence type="ECO:0000313" key="2">
    <source>
        <dbReference type="Proteomes" id="UP000789901"/>
    </source>
</evidence>
<protein>
    <submittedName>
        <fullName evidence="1">41757_t:CDS:1</fullName>
    </submittedName>
</protein>
<accession>A0ABN7X6X0</accession>
<feature type="non-terminal residue" evidence="1">
    <location>
        <position position="116"/>
    </location>
</feature>
<evidence type="ECO:0000313" key="1">
    <source>
        <dbReference type="EMBL" id="CAG8849528.1"/>
    </source>
</evidence>
<dbReference type="Proteomes" id="UP000789901">
    <property type="component" value="Unassembled WGS sequence"/>
</dbReference>
<name>A0ABN7X6X0_GIGMA</name>
<dbReference type="EMBL" id="CAJVQB010096662">
    <property type="protein sequence ID" value="CAG8849528.1"/>
    <property type="molecule type" value="Genomic_DNA"/>
</dbReference>
<gene>
    <name evidence="1" type="ORF">GMARGA_LOCUS39760</name>
</gene>
<sequence>CYKNSGPIENDSSTAITNLYRRIFPNNFTRLSGPLIMGLDNNIILKEIISDLTFQLVIFLLGKLHIMIHTIGVSKHKDWNWTGPGYTASLIYGKNNLLYLQGFEYDKCYIQTYTDE</sequence>
<proteinExistence type="predicted"/>
<reference evidence="1 2" key="1">
    <citation type="submission" date="2021-06" db="EMBL/GenBank/DDBJ databases">
        <authorList>
            <person name="Kallberg Y."/>
            <person name="Tangrot J."/>
            <person name="Rosling A."/>
        </authorList>
    </citation>
    <scope>NUCLEOTIDE SEQUENCE [LARGE SCALE GENOMIC DNA]</scope>
    <source>
        <strain evidence="1 2">120-4 pot B 10/14</strain>
    </source>
</reference>